<evidence type="ECO:0000313" key="2">
    <source>
        <dbReference type="Proteomes" id="UP001595912"/>
    </source>
</evidence>
<evidence type="ECO:0000313" key="1">
    <source>
        <dbReference type="EMBL" id="MFC5008663.1"/>
    </source>
</evidence>
<protein>
    <recommendedName>
        <fullName evidence="3">HEAT repeat domain-containing protein</fullName>
    </recommendedName>
</protein>
<organism evidence="1 2">
    <name type="scientific">Dactylosporangium cerinum</name>
    <dbReference type="NCBI Taxonomy" id="1434730"/>
    <lineage>
        <taxon>Bacteria</taxon>
        <taxon>Bacillati</taxon>
        <taxon>Actinomycetota</taxon>
        <taxon>Actinomycetes</taxon>
        <taxon>Micromonosporales</taxon>
        <taxon>Micromonosporaceae</taxon>
        <taxon>Dactylosporangium</taxon>
    </lineage>
</organism>
<name>A0ABV9WM34_9ACTN</name>
<comment type="caution">
    <text evidence="1">The sequence shown here is derived from an EMBL/GenBank/DDBJ whole genome shotgun (WGS) entry which is preliminary data.</text>
</comment>
<dbReference type="Proteomes" id="UP001595912">
    <property type="component" value="Unassembled WGS sequence"/>
</dbReference>
<accession>A0ABV9WM34</accession>
<dbReference type="RefSeq" id="WP_380129350.1">
    <property type="nucleotide sequence ID" value="NZ_JBHSIU010000131.1"/>
</dbReference>
<evidence type="ECO:0008006" key="3">
    <source>
        <dbReference type="Google" id="ProtNLM"/>
    </source>
</evidence>
<dbReference type="EMBL" id="JBHSIU010000131">
    <property type="protein sequence ID" value="MFC5008663.1"/>
    <property type="molecule type" value="Genomic_DNA"/>
</dbReference>
<gene>
    <name evidence="1" type="ORF">ACFPIJ_63970</name>
</gene>
<proteinExistence type="predicted"/>
<reference evidence="2" key="1">
    <citation type="journal article" date="2019" name="Int. J. Syst. Evol. Microbiol.">
        <title>The Global Catalogue of Microorganisms (GCM) 10K type strain sequencing project: providing services to taxonomists for standard genome sequencing and annotation.</title>
        <authorList>
            <consortium name="The Broad Institute Genomics Platform"/>
            <consortium name="The Broad Institute Genome Sequencing Center for Infectious Disease"/>
            <person name="Wu L."/>
            <person name="Ma J."/>
        </authorList>
    </citation>
    <scope>NUCLEOTIDE SEQUENCE [LARGE SCALE GENOMIC DNA]</scope>
    <source>
        <strain evidence="2">CGMCC 4.7152</strain>
    </source>
</reference>
<sequence length="86" mass="9368">MDGAAALFERFRLEVCSDRHWDSEFTPSPHDPGAALRDLLDGAGTAAVPLLLEALDGEPELRYWACVGLERLGPPRAVRPPTRSPS</sequence>
<keyword evidence="2" id="KW-1185">Reference proteome</keyword>